<evidence type="ECO:0000313" key="1">
    <source>
        <dbReference type="EMBL" id="MDD2110103.1"/>
    </source>
</evidence>
<dbReference type="AlphaFoldDB" id="A0A9X4D562"/>
<evidence type="ECO:0008006" key="3">
    <source>
        <dbReference type="Google" id="ProtNLM"/>
    </source>
</evidence>
<reference evidence="1" key="1">
    <citation type="submission" date="2022-07" db="EMBL/GenBank/DDBJ databases">
        <title>Multi-strain Analysis of Pseudomonas putida Reveals Metabolic and Genetic Diversity.</title>
        <authorList>
            <person name="Monk J.M."/>
        </authorList>
    </citation>
    <scope>NUCLEOTIDE SEQUENCE</scope>
    <source>
        <strain evidence="1">17514</strain>
    </source>
</reference>
<proteinExistence type="predicted"/>
<name>A0A9X4D562_9PSED</name>
<evidence type="ECO:0000313" key="2">
    <source>
        <dbReference type="Proteomes" id="UP001150678"/>
    </source>
</evidence>
<organism evidence="1 2">
    <name type="scientific">Pseudomonas asiatica</name>
    <dbReference type="NCBI Taxonomy" id="2219225"/>
    <lineage>
        <taxon>Bacteria</taxon>
        <taxon>Pseudomonadati</taxon>
        <taxon>Pseudomonadota</taxon>
        <taxon>Gammaproteobacteria</taxon>
        <taxon>Pseudomonadales</taxon>
        <taxon>Pseudomonadaceae</taxon>
        <taxon>Pseudomonas</taxon>
    </lineage>
</organism>
<sequence>MSQAKERPILFSGPMVRALLDGRKTVTRRPIKPSMRGFDVSFELHQQDDGSWRPMHTFDESCMDDQGTEHPVVCPYGKPGDRLWVRETWYCDHFEVMRGPYLKPADLDITEARDDGTLVYAADGLAPYEADQPVWKPSIHMPRWASRILLEVTDVRVERLQDISEQQALAEGVRLYTDHAELGDWYHVEGIDTYSADPRKSFELLWTGINGAESWDVNPWVWAVKFKRIEQ</sequence>
<dbReference type="RefSeq" id="WP_274079998.1">
    <property type="nucleotide sequence ID" value="NZ_JANIAN010000083.1"/>
</dbReference>
<dbReference type="Proteomes" id="UP001150678">
    <property type="component" value="Unassembled WGS sequence"/>
</dbReference>
<dbReference type="EMBL" id="JANIAN010000083">
    <property type="protein sequence ID" value="MDD2110103.1"/>
    <property type="molecule type" value="Genomic_DNA"/>
</dbReference>
<protein>
    <recommendedName>
        <fullName evidence="3">Morphogenetic protein</fullName>
    </recommendedName>
</protein>
<comment type="caution">
    <text evidence="1">The sequence shown here is derived from an EMBL/GenBank/DDBJ whole genome shotgun (WGS) entry which is preliminary data.</text>
</comment>
<accession>A0A9X4D562</accession>
<gene>
    <name evidence="1" type="ORF">NP533_28395</name>
</gene>